<reference evidence="7 8" key="2">
    <citation type="submission" date="2007-06" db="EMBL/GenBank/DDBJ databases">
        <title>Draft genome sequence of Pseudoflavonifractor capillosus ATCC 29799.</title>
        <authorList>
            <person name="Sudarsanam P."/>
            <person name="Ley R."/>
            <person name="Guruge J."/>
            <person name="Turnbaugh P.J."/>
            <person name="Mahowald M."/>
            <person name="Liep D."/>
            <person name="Gordon J."/>
        </authorList>
    </citation>
    <scope>NUCLEOTIDE SEQUENCE [LARGE SCALE GENOMIC DNA]</scope>
    <source>
        <strain evidence="7 8">ATCC 29799</strain>
    </source>
</reference>
<accession>A6NTI1</accession>
<reference evidence="7 8" key="1">
    <citation type="submission" date="2007-04" db="EMBL/GenBank/DDBJ databases">
        <authorList>
            <person name="Fulton L."/>
            <person name="Clifton S."/>
            <person name="Fulton B."/>
            <person name="Xu J."/>
            <person name="Minx P."/>
            <person name="Pepin K.H."/>
            <person name="Johnson M."/>
            <person name="Thiruvilangam P."/>
            <person name="Bhonagiri V."/>
            <person name="Nash W.E."/>
            <person name="Mardis E.R."/>
            <person name="Wilson R.K."/>
        </authorList>
    </citation>
    <scope>NUCLEOTIDE SEQUENCE [LARGE SCALE GENOMIC DNA]</scope>
    <source>
        <strain evidence="7 8">ATCC 29799</strain>
    </source>
</reference>
<evidence type="ECO:0000256" key="1">
    <source>
        <dbReference type="ARBA" id="ARBA00004651"/>
    </source>
</evidence>
<protein>
    <submittedName>
        <fullName evidence="7">Amino acid permease</fullName>
    </submittedName>
</protein>
<feature type="transmembrane region" description="Helical" evidence="6">
    <location>
        <begin position="410"/>
        <end position="427"/>
    </location>
</feature>
<dbReference type="AlphaFoldDB" id="A6NTI1"/>
<dbReference type="GO" id="GO:0005886">
    <property type="term" value="C:plasma membrane"/>
    <property type="evidence" value="ECO:0007669"/>
    <property type="project" value="UniProtKB-SubCell"/>
</dbReference>
<feature type="transmembrane region" description="Helical" evidence="6">
    <location>
        <begin position="228"/>
        <end position="249"/>
    </location>
</feature>
<dbReference type="InterPro" id="IPR050367">
    <property type="entry name" value="APC_superfamily"/>
</dbReference>
<dbReference type="Gene3D" id="1.20.1740.10">
    <property type="entry name" value="Amino acid/polyamine transporter I"/>
    <property type="match status" value="1"/>
</dbReference>
<feature type="transmembrane region" description="Helical" evidence="6">
    <location>
        <begin position="90"/>
        <end position="111"/>
    </location>
</feature>
<keyword evidence="4 6" id="KW-1133">Transmembrane helix</keyword>
<feature type="transmembrane region" description="Helical" evidence="6">
    <location>
        <begin position="47"/>
        <end position="70"/>
    </location>
</feature>
<name>A6NTI1_9FIRM</name>
<dbReference type="Pfam" id="PF13520">
    <property type="entry name" value="AA_permease_2"/>
    <property type="match status" value="1"/>
</dbReference>
<keyword evidence="2" id="KW-1003">Cell membrane</keyword>
<feature type="transmembrane region" description="Helical" evidence="6">
    <location>
        <begin position="313"/>
        <end position="334"/>
    </location>
</feature>
<feature type="transmembrane region" description="Helical" evidence="6">
    <location>
        <begin position="117"/>
        <end position="136"/>
    </location>
</feature>
<feature type="transmembrane region" description="Helical" evidence="6">
    <location>
        <begin position="188"/>
        <end position="207"/>
    </location>
</feature>
<dbReference type="eggNOG" id="COG0531">
    <property type="taxonomic scope" value="Bacteria"/>
</dbReference>
<feature type="transmembrane region" description="Helical" evidence="6">
    <location>
        <begin position="269"/>
        <end position="292"/>
    </location>
</feature>
<dbReference type="Proteomes" id="UP000003639">
    <property type="component" value="Unassembled WGS sequence"/>
</dbReference>
<evidence type="ECO:0000256" key="4">
    <source>
        <dbReference type="ARBA" id="ARBA00022989"/>
    </source>
</evidence>
<dbReference type="PANTHER" id="PTHR42770">
    <property type="entry name" value="AMINO ACID TRANSPORTER-RELATED"/>
    <property type="match status" value="1"/>
</dbReference>
<dbReference type="RefSeq" id="WP_006572058.1">
    <property type="nucleotide sequence ID" value="NZ_AAXG02000010.1"/>
</dbReference>
<keyword evidence="8" id="KW-1185">Reference proteome</keyword>
<dbReference type="InterPro" id="IPR002293">
    <property type="entry name" value="AA/rel_permease1"/>
</dbReference>
<keyword evidence="5 6" id="KW-0472">Membrane</keyword>
<evidence type="ECO:0000256" key="3">
    <source>
        <dbReference type="ARBA" id="ARBA00022692"/>
    </source>
</evidence>
<organism evidence="7 8">
    <name type="scientific">Pseudoflavonifractor capillosus ATCC 29799</name>
    <dbReference type="NCBI Taxonomy" id="411467"/>
    <lineage>
        <taxon>Bacteria</taxon>
        <taxon>Bacillati</taxon>
        <taxon>Bacillota</taxon>
        <taxon>Clostridia</taxon>
        <taxon>Eubacteriales</taxon>
        <taxon>Oscillospiraceae</taxon>
        <taxon>Pseudoflavonifractor</taxon>
    </lineage>
</organism>
<gene>
    <name evidence="7" type="ORF">BACCAP_01510</name>
</gene>
<comment type="subcellular location">
    <subcellularLocation>
        <location evidence="1">Cell membrane</location>
        <topology evidence="1">Multi-pass membrane protein</topology>
    </subcellularLocation>
</comment>
<dbReference type="EMBL" id="AAXG02000010">
    <property type="protein sequence ID" value="EDN00744.1"/>
    <property type="molecule type" value="Genomic_DNA"/>
</dbReference>
<proteinExistence type="predicted"/>
<dbReference type="PIRSF" id="PIRSF006060">
    <property type="entry name" value="AA_transporter"/>
    <property type="match status" value="1"/>
</dbReference>
<comment type="caution">
    <text evidence="7">The sequence shown here is derived from an EMBL/GenBank/DDBJ whole genome shotgun (WGS) entry which is preliminary data.</text>
</comment>
<evidence type="ECO:0000256" key="6">
    <source>
        <dbReference type="SAM" id="Phobius"/>
    </source>
</evidence>
<feature type="transmembrane region" description="Helical" evidence="6">
    <location>
        <begin position="12"/>
        <end position="41"/>
    </location>
</feature>
<keyword evidence="3 6" id="KW-0812">Transmembrane</keyword>
<dbReference type="GO" id="GO:0022857">
    <property type="term" value="F:transmembrane transporter activity"/>
    <property type="evidence" value="ECO:0007669"/>
    <property type="project" value="InterPro"/>
</dbReference>
<evidence type="ECO:0000256" key="2">
    <source>
        <dbReference type="ARBA" id="ARBA00022475"/>
    </source>
</evidence>
<dbReference type="PANTHER" id="PTHR42770:SF7">
    <property type="entry name" value="MEMBRANE PROTEIN"/>
    <property type="match status" value="1"/>
</dbReference>
<feature type="transmembrane region" description="Helical" evidence="6">
    <location>
        <begin position="148"/>
        <end position="168"/>
    </location>
</feature>
<feature type="transmembrane region" description="Helical" evidence="6">
    <location>
        <begin position="346"/>
        <end position="365"/>
    </location>
</feature>
<evidence type="ECO:0000313" key="7">
    <source>
        <dbReference type="EMBL" id="EDN00744.1"/>
    </source>
</evidence>
<dbReference type="STRING" id="411467.BACCAP_01510"/>
<sequence>MEQQKNGLKKVLGFWDLMGIGVGQIIGSGIMVLTGICIAITGAGTPFAFLLAAVLVICPNLVLAVLGSAVPATGGMYTYVRDYIGKKAGFFYLALLVAGQLVLAMFAITFAEYACSIIPGLNNTVVAFAILTLCYVMNIFGVDMAAKLQNVLVIVLVVAMGLFVAFGLPKVNWDVFVQPGAIMPSGLVGFLTGASLLTFATGGAEFLSELGGEMKNPGRDLPRAMISSTAIVAIIYAFIGVVAVGVLPIEDVAGQSLVLVADAIFPKPLYYFFIIGGGMFAVASTLNATFTWCTKGLLIAAEEGWLPKKAASISKFGTPWVLLAVFYIVGAIPILTGLDIETISRLGNGLSLIYVMFPIFAGYLIYKKNPQAMANSTFKMKRVPLAILTTVALGSYTMAAILNFGDIQNAWQLMIGYSAIVLIYAFLREKKVKSMSNIVGSGT</sequence>
<feature type="transmembrane region" description="Helical" evidence="6">
    <location>
        <begin position="385"/>
        <end position="404"/>
    </location>
</feature>
<evidence type="ECO:0000256" key="5">
    <source>
        <dbReference type="ARBA" id="ARBA00023136"/>
    </source>
</evidence>
<evidence type="ECO:0000313" key="8">
    <source>
        <dbReference type="Proteomes" id="UP000003639"/>
    </source>
</evidence>